<protein>
    <submittedName>
        <fullName evidence="8">MFS transporter</fullName>
    </submittedName>
</protein>
<reference evidence="8 9" key="1">
    <citation type="submission" date="2016-02" db="EMBL/GenBank/DDBJ databases">
        <title>Complete genome sequencing and analysis of ATSB10, Dyella thiooxydans isolated from rhizosphere soil of sunflower (Helianthus annuus L.).</title>
        <authorList>
            <person name="Lee Y."/>
            <person name="Hwangbo K."/>
            <person name="Chung H."/>
            <person name="Yoo J."/>
            <person name="Kim K.Y."/>
            <person name="Sa T.M."/>
            <person name="Um Y."/>
            <person name="Madhaiyan M."/>
        </authorList>
    </citation>
    <scope>NUCLEOTIDE SEQUENCE [LARGE SCALE GENOMIC DNA]</scope>
    <source>
        <strain evidence="8 9">ATSB10</strain>
    </source>
</reference>
<evidence type="ECO:0000256" key="4">
    <source>
        <dbReference type="ARBA" id="ARBA00022989"/>
    </source>
</evidence>
<sequence length="429" mass="46091">MSTAREYRMNRFRMIVALALIYMVFAILLNSVGTVILQSMASFGIDKPQASLLELFKDLPIAITSFMVASFLPLLGYRRAMMGALTIVGGACLLMPMFPGFHTTEFLFACVGVSFALAKVAVYSSIGLLTTDRAEHSRLTNTIEGLFMVGVLAGGWLFSAFVDPAAPGDTRWLRVYWLLAVICAAVIALLAASPLDESAARDQTPRSAASTVGQMLQLMARPLVYVFLLSAFLYVLIEQSFSTWLPTFNNEILKLPNAMSIQMASILAGATALGRIGAGQALRRVSWHRLLNLCVLGMAALVLLVLPMARGVSVTPDVGWLSAPAAAYLIPLIGLLMAPIYPVINSVALSSLPKPLHASMTGLIVIFSALGGTLGSRITAMVFARFGGIHAFYFSLVPMTLVLVTLFFFRRETERAGVLAPVTVGIGGK</sequence>
<feature type="transmembrane region" description="Helical" evidence="6">
    <location>
        <begin position="82"/>
        <end position="100"/>
    </location>
</feature>
<dbReference type="InterPro" id="IPR011701">
    <property type="entry name" value="MFS"/>
</dbReference>
<dbReference type="SUPFAM" id="SSF103473">
    <property type="entry name" value="MFS general substrate transporter"/>
    <property type="match status" value="1"/>
</dbReference>
<evidence type="ECO:0000256" key="2">
    <source>
        <dbReference type="ARBA" id="ARBA00022475"/>
    </source>
</evidence>
<keyword evidence="2" id="KW-1003">Cell membrane</keyword>
<feature type="transmembrane region" description="Helical" evidence="6">
    <location>
        <begin position="356"/>
        <end position="378"/>
    </location>
</feature>
<dbReference type="KEGG" id="dtx:ATSB10_22470"/>
<keyword evidence="4 6" id="KW-1133">Transmembrane helix</keyword>
<dbReference type="Proteomes" id="UP000077255">
    <property type="component" value="Chromosome"/>
</dbReference>
<dbReference type="InterPro" id="IPR020846">
    <property type="entry name" value="MFS_dom"/>
</dbReference>
<keyword evidence="9" id="KW-1185">Reference proteome</keyword>
<comment type="subcellular location">
    <subcellularLocation>
        <location evidence="1">Cell inner membrane</location>
        <topology evidence="1">Multi-pass membrane protein</topology>
    </subcellularLocation>
</comment>
<dbReference type="GO" id="GO:0022857">
    <property type="term" value="F:transmembrane transporter activity"/>
    <property type="evidence" value="ECO:0007669"/>
    <property type="project" value="InterPro"/>
</dbReference>
<feature type="transmembrane region" description="Helical" evidence="6">
    <location>
        <begin position="257"/>
        <end position="278"/>
    </location>
</feature>
<proteinExistence type="predicted"/>
<dbReference type="AlphaFoldDB" id="A0A160N1I1"/>
<evidence type="ECO:0000256" key="3">
    <source>
        <dbReference type="ARBA" id="ARBA00022692"/>
    </source>
</evidence>
<organism evidence="8 9">
    <name type="scientific">Dyella thiooxydans</name>
    <dbReference type="NCBI Taxonomy" id="445710"/>
    <lineage>
        <taxon>Bacteria</taxon>
        <taxon>Pseudomonadati</taxon>
        <taxon>Pseudomonadota</taxon>
        <taxon>Gammaproteobacteria</taxon>
        <taxon>Lysobacterales</taxon>
        <taxon>Rhodanobacteraceae</taxon>
        <taxon>Dyella</taxon>
    </lineage>
</organism>
<keyword evidence="3 6" id="KW-0812">Transmembrane</keyword>
<evidence type="ECO:0000313" key="9">
    <source>
        <dbReference type="Proteomes" id="UP000077255"/>
    </source>
</evidence>
<feature type="transmembrane region" description="Helical" evidence="6">
    <location>
        <begin position="59"/>
        <end position="75"/>
    </location>
</feature>
<dbReference type="PANTHER" id="PTHR43702:SF11">
    <property type="entry name" value="L-FUCOSE-PROTON SYMPORTER"/>
    <property type="match status" value="1"/>
</dbReference>
<evidence type="ECO:0000256" key="5">
    <source>
        <dbReference type="ARBA" id="ARBA00023136"/>
    </source>
</evidence>
<dbReference type="PROSITE" id="PS50850">
    <property type="entry name" value="MFS"/>
    <property type="match status" value="1"/>
</dbReference>
<dbReference type="PANTHER" id="PTHR43702">
    <property type="entry name" value="L-FUCOSE-PROTON SYMPORTER"/>
    <property type="match status" value="1"/>
</dbReference>
<dbReference type="Gene3D" id="1.20.1250.20">
    <property type="entry name" value="MFS general substrate transporter like domains"/>
    <property type="match status" value="2"/>
</dbReference>
<dbReference type="EMBL" id="CP014841">
    <property type="protein sequence ID" value="AND69701.1"/>
    <property type="molecule type" value="Genomic_DNA"/>
</dbReference>
<feature type="transmembrane region" description="Helical" evidence="6">
    <location>
        <begin position="290"/>
        <end position="309"/>
    </location>
</feature>
<feature type="transmembrane region" description="Helical" evidence="6">
    <location>
        <begin position="106"/>
        <end position="130"/>
    </location>
</feature>
<feature type="transmembrane region" description="Helical" evidence="6">
    <location>
        <begin position="12"/>
        <end position="39"/>
    </location>
</feature>
<feature type="transmembrane region" description="Helical" evidence="6">
    <location>
        <begin position="390"/>
        <end position="409"/>
    </location>
</feature>
<feature type="transmembrane region" description="Helical" evidence="6">
    <location>
        <begin position="216"/>
        <end position="237"/>
    </location>
</feature>
<evidence type="ECO:0000259" key="7">
    <source>
        <dbReference type="PROSITE" id="PS50850"/>
    </source>
</evidence>
<evidence type="ECO:0000256" key="6">
    <source>
        <dbReference type="SAM" id="Phobius"/>
    </source>
</evidence>
<evidence type="ECO:0000256" key="1">
    <source>
        <dbReference type="ARBA" id="ARBA00004429"/>
    </source>
</evidence>
<dbReference type="STRING" id="445710.ATSB10_22470"/>
<dbReference type="GO" id="GO:0005886">
    <property type="term" value="C:plasma membrane"/>
    <property type="evidence" value="ECO:0007669"/>
    <property type="project" value="UniProtKB-SubCell"/>
</dbReference>
<dbReference type="InterPro" id="IPR036259">
    <property type="entry name" value="MFS_trans_sf"/>
</dbReference>
<accession>A0A160N1I1</accession>
<feature type="domain" description="Major facilitator superfamily (MFS) profile" evidence="7">
    <location>
        <begin position="14"/>
        <end position="414"/>
    </location>
</feature>
<evidence type="ECO:0000313" key="8">
    <source>
        <dbReference type="EMBL" id="AND69701.1"/>
    </source>
</evidence>
<feature type="transmembrane region" description="Helical" evidence="6">
    <location>
        <begin position="142"/>
        <end position="162"/>
    </location>
</feature>
<dbReference type="PATRIC" id="fig|445710.3.peg.2243"/>
<name>A0A160N1I1_9GAMM</name>
<gene>
    <name evidence="8" type="ORF">ATSB10_22470</name>
</gene>
<dbReference type="InterPro" id="IPR050375">
    <property type="entry name" value="MFS_TsgA-like"/>
</dbReference>
<feature type="transmembrane region" description="Helical" evidence="6">
    <location>
        <begin position="321"/>
        <end position="344"/>
    </location>
</feature>
<dbReference type="Pfam" id="PF07690">
    <property type="entry name" value="MFS_1"/>
    <property type="match status" value="1"/>
</dbReference>
<keyword evidence="5 6" id="KW-0472">Membrane</keyword>
<feature type="transmembrane region" description="Helical" evidence="6">
    <location>
        <begin position="174"/>
        <end position="195"/>
    </location>
</feature>